<dbReference type="Pfam" id="PF13475">
    <property type="entry name" value="DUF4116"/>
    <property type="match status" value="1"/>
</dbReference>
<dbReference type="InterPro" id="IPR025197">
    <property type="entry name" value="DUF4116"/>
</dbReference>
<dbReference type="RefSeq" id="WP_076879158.1">
    <property type="nucleotide sequence ID" value="NZ_MLCN01000043.1"/>
</dbReference>
<reference evidence="2 3" key="1">
    <citation type="submission" date="2016-10" db="EMBL/GenBank/DDBJ databases">
        <title>Draft Genome sequence of Alkanindiges sp. strain H1.</title>
        <authorList>
            <person name="Subhash Y."/>
            <person name="Lee S."/>
        </authorList>
    </citation>
    <scope>NUCLEOTIDE SEQUENCE [LARGE SCALE GENOMIC DNA]</scope>
    <source>
        <strain evidence="2 3">H1</strain>
    </source>
</reference>
<sequence length="339" mass="39330">MNFLGNVTTRQQALELVQRYPSSLLSLPDHLIDDQIRFAALYGDENLFKDIQVELLSEQVIQKLLAKRPEYVKYFVRDKLPRHIVIQLVSEDGNWIRYLPENRIDEELAIMAIEQNIDANQYIPTRKRSQNYLNRLITIDPKFIEQIPLAERDLTTMAKLVAMNGELIKWVPMADRSFEMCQLAMASDINNIQLFPEHIYDNPLMLDAIMAHPFFRLFSDAEVLAKQRENPAFSYNAVEIYPLELIRESLASRLVTTDVRYFPKIPHAMLTNELCQIAVGKNPALIIHVPKQLRIANPQLWEGVLQQQPALINFVENDELTNPIRIYKHQQALGKTIKL</sequence>
<dbReference type="Proteomes" id="UP000192132">
    <property type="component" value="Unassembled WGS sequence"/>
</dbReference>
<evidence type="ECO:0000313" key="2">
    <source>
        <dbReference type="EMBL" id="ONG37851.1"/>
    </source>
</evidence>
<proteinExistence type="predicted"/>
<dbReference type="OrthoDB" id="9846634at2"/>
<evidence type="ECO:0000313" key="3">
    <source>
        <dbReference type="Proteomes" id="UP000192132"/>
    </source>
</evidence>
<dbReference type="EMBL" id="MLCN01000043">
    <property type="protein sequence ID" value="ONG37851.1"/>
    <property type="molecule type" value="Genomic_DNA"/>
</dbReference>
<name>A0A1S8CSQ7_9GAMM</name>
<comment type="caution">
    <text evidence="2">The sequence shown here is derived from an EMBL/GenBank/DDBJ whole genome shotgun (WGS) entry which is preliminary data.</text>
</comment>
<dbReference type="STRING" id="1907941.BKE30_13665"/>
<organism evidence="2 3">
    <name type="scientific">Alkanindiges hydrocarboniclasticus</name>
    <dbReference type="NCBI Taxonomy" id="1907941"/>
    <lineage>
        <taxon>Bacteria</taxon>
        <taxon>Pseudomonadati</taxon>
        <taxon>Pseudomonadota</taxon>
        <taxon>Gammaproteobacteria</taxon>
        <taxon>Moraxellales</taxon>
        <taxon>Moraxellaceae</taxon>
        <taxon>Alkanindiges</taxon>
    </lineage>
</organism>
<accession>A0A1S8CSQ7</accession>
<keyword evidence="3" id="KW-1185">Reference proteome</keyword>
<dbReference type="AlphaFoldDB" id="A0A1S8CSQ7"/>
<evidence type="ECO:0000259" key="1">
    <source>
        <dbReference type="Pfam" id="PF13475"/>
    </source>
</evidence>
<protein>
    <recommendedName>
        <fullName evidence="1">DUF4116 domain-containing protein</fullName>
    </recommendedName>
</protein>
<feature type="domain" description="DUF4116" evidence="1">
    <location>
        <begin position="82"/>
        <end position="125"/>
    </location>
</feature>
<gene>
    <name evidence="2" type="ORF">BKE30_13665</name>
</gene>